<evidence type="ECO:0000256" key="1">
    <source>
        <dbReference type="SAM" id="SignalP"/>
    </source>
</evidence>
<sequence length="221" mass="23609">MSKKLIFFILALCALLQGHAAYAQKIRVNLYGAYVFDDKFDSYYSSSSYYEGKIKGGFQWGGGIEYSLRPEYGVELLYLRQSTHAPTSYATSVVTSNETNFDLGLNYIMLAGSRRALSSNDKFEGFGGLMLGMVIADLKDPDSGRSASATKFAWGLRLGGIAWASEAVGIKLQAQLLSAVQSAGGGFYFGTGGGGAGVSTYSTIYQFSLGGGLVFKVGAKE</sequence>
<evidence type="ECO:0000313" key="3">
    <source>
        <dbReference type="Proteomes" id="UP000266183"/>
    </source>
</evidence>
<gene>
    <name evidence="2" type="ORF">D4L85_00545</name>
</gene>
<dbReference type="KEGG" id="chk:D4L85_00545"/>
<dbReference type="EMBL" id="CP032382">
    <property type="protein sequence ID" value="AYB29162.1"/>
    <property type="molecule type" value="Genomic_DNA"/>
</dbReference>
<proteinExistence type="predicted"/>
<dbReference type="Proteomes" id="UP000266183">
    <property type="component" value="Chromosome"/>
</dbReference>
<dbReference type="InterPro" id="IPR011250">
    <property type="entry name" value="OMP/PagP_B-barrel"/>
</dbReference>
<accession>A0A385SE51</accession>
<evidence type="ECO:0008006" key="4">
    <source>
        <dbReference type="Google" id="ProtNLM"/>
    </source>
</evidence>
<dbReference type="AlphaFoldDB" id="A0A385SE51"/>
<feature type="chain" id="PRO_5017417306" description="Outer membrane protein beta-barrel domain-containing protein" evidence="1">
    <location>
        <begin position="24"/>
        <end position="221"/>
    </location>
</feature>
<dbReference type="RefSeq" id="WP_119752485.1">
    <property type="nucleotide sequence ID" value="NZ_CP032382.1"/>
</dbReference>
<organism evidence="2 3">
    <name type="scientific">Chryseolinea soli</name>
    <dbReference type="NCBI Taxonomy" id="2321403"/>
    <lineage>
        <taxon>Bacteria</taxon>
        <taxon>Pseudomonadati</taxon>
        <taxon>Bacteroidota</taxon>
        <taxon>Cytophagia</taxon>
        <taxon>Cytophagales</taxon>
        <taxon>Fulvivirgaceae</taxon>
        <taxon>Chryseolinea</taxon>
    </lineage>
</organism>
<evidence type="ECO:0000313" key="2">
    <source>
        <dbReference type="EMBL" id="AYB29162.1"/>
    </source>
</evidence>
<protein>
    <recommendedName>
        <fullName evidence="4">Outer membrane protein beta-barrel domain-containing protein</fullName>
    </recommendedName>
</protein>
<keyword evidence="1" id="KW-0732">Signal</keyword>
<dbReference type="SUPFAM" id="SSF56925">
    <property type="entry name" value="OMPA-like"/>
    <property type="match status" value="1"/>
</dbReference>
<name>A0A385SE51_9BACT</name>
<dbReference type="Gene3D" id="2.40.160.20">
    <property type="match status" value="1"/>
</dbReference>
<dbReference type="OrthoDB" id="838103at2"/>
<reference evidence="3" key="1">
    <citation type="submission" date="2018-09" db="EMBL/GenBank/DDBJ databases">
        <title>Chryseolinea sp. KIS68-18 isolated from soil.</title>
        <authorList>
            <person name="Weon H.-Y."/>
            <person name="Kwon S.-W."/>
            <person name="Lee S.A."/>
        </authorList>
    </citation>
    <scope>NUCLEOTIDE SEQUENCE [LARGE SCALE GENOMIC DNA]</scope>
    <source>
        <strain evidence="3">KIS68-18</strain>
    </source>
</reference>
<keyword evidence="3" id="KW-1185">Reference proteome</keyword>
<feature type="signal peptide" evidence="1">
    <location>
        <begin position="1"/>
        <end position="23"/>
    </location>
</feature>